<gene>
    <name evidence="6" type="ORF">AB6A40_003374</name>
</gene>
<name>A0ABD6EK72_9BILA</name>
<feature type="chain" id="PRO_5044749468" evidence="5">
    <location>
        <begin position="17"/>
        <end position="146"/>
    </location>
</feature>
<feature type="signal peptide" evidence="5">
    <location>
        <begin position="1"/>
        <end position="16"/>
    </location>
</feature>
<evidence type="ECO:0000256" key="3">
    <source>
        <dbReference type="ARBA" id="ARBA00022525"/>
    </source>
</evidence>
<dbReference type="PANTHER" id="PTHR21700">
    <property type="entry name" value="TRANSTHYRETIN-LIKE FAMILY PROTEIN-RELATED"/>
    <property type="match status" value="1"/>
</dbReference>
<comment type="similarity">
    <text evidence="2">Belongs to the nematode transthyretin-like family.</text>
</comment>
<comment type="caution">
    <text evidence="6">The sequence shown here is derived from an EMBL/GenBank/DDBJ whole genome shotgun (WGS) entry which is preliminary data.</text>
</comment>
<proteinExistence type="inferred from homology"/>
<keyword evidence="4 5" id="KW-0732">Signal</keyword>
<reference evidence="6 7" key="1">
    <citation type="submission" date="2024-08" db="EMBL/GenBank/DDBJ databases">
        <title>Gnathostoma spinigerum genome.</title>
        <authorList>
            <person name="Gonzalez-Bertolin B."/>
            <person name="Monzon S."/>
            <person name="Zaballos A."/>
            <person name="Jimenez P."/>
            <person name="Dekumyoy P."/>
            <person name="Varona S."/>
            <person name="Cuesta I."/>
            <person name="Sumanam S."/>
            <person name="Adisakwattana P."/>
            <person name="Gasser R.B."/>
            <person name="Hernandez-Gonzalez A."/>
            <person name="Young N.D."/>
            <person name="Perteguer M.J."/>
        </authorList>
    </citation>
    <scope>NUCLEOTIDE SEQUENCE [LARGE SCALE GENOMIC DNA]</scope>
    <source>
        <strain evidence="6">AL3</strain>
        <tissue evidence="6">Liver</tissue>
    </source>
</reference>
<evidence type="ECO:0000256" key="5">
    <source>
        <dbReference type="SAM" id="SignalP"/>
    </source>
</evidence>
<dbReference type="InterPro" id="IPR038479">
    <property type="entry name" value="Transthyretin-like_sf"/>
</dbReference>
<accession>A0ABD6EK72</accession>
<evidence type="ECO:0000256" key="2">
    <source>
        <dbReference type="ARBA" id="ARBA00010112"/>
    </source>
</evidence>
<evidence type="ECO:0000313" key="7">
    <source>
        <dbReference type="Proteomes" id="UP001608902"/>
    </source>
</evidence>
<evidence type="ECO:0000256" key="1">
    <source>
        <dbReference type="ARBA" id="ARBA00004613"/>
    </source>
</evidence>
<keyword evidence="3" id="KW-0964">Secreted</keyword>
<evidence type="ECO:0000256" key="4">
    <source>
        <dbReference type="ARBA" id="ARBA00022729"/>
    </source>
</evidence>
<protein>
    <submittedName>
        <fullName evidence="6">Uncharacterized protein</fullName>
    </submittedName>
</protein>
<dbReference type="Proteomes" id="UP001608902">
    <property type="component" value="Unassembled WGS sequence"/>
</dbReference>
<sequence length="146" mass="16425">MLKLPIILLAVSFAESFRMQSVGVKGRLRCGANPIEGAKVKLWDVDTTEGPDKDDLLEAGETDENGFFELSGHTEELSTIDPALRIYHDCDDGIMPCQREVQLIIPDSYVTEGEKAGRIFDIGELNLQVIFPCEDRNCLGQRRRRR</sequence>
<keyword evidence="7" id="KW-1185">Reference proteome</keyword>
<dbReference type="Gene3D" id="2.60.40.3330">
    <property type="match status" value="1"/>
</dbReference>
<dbReference type="Pfam" id="PF01060">
    <property type="entry name" value="TTR-52"/>
    <property type="match status" value="1"/>
</dbReference>
<evidence type="ECO:0000313" key="6">
    <source>
        <dbReference type="EMBL" id="MFH4976665.1"/>
    </source>
</evidence>
<dbReference type="GO" id="GO:0005576">
    <property type="term" value="C:extracellular region"/>
    <property type="evidence" value="ECO:0007669"/>
    <property type="project" value="UniProtKB-SubCell"/>
</dbReference>
<organism evidence="6 7">
    <name type="scientific">Gnathostoma spinigerum</name>
    <dbReference type="NCBI Taxonomy" id="75299"/>
    <lineage>
        <taxon>Eukaryota</taxon>
        <taxon>Metazoa</taxon>
        <taxon>Ecdysozoa</taxon>
        <taxon>Nematoda</taxon>
        <taxon>Chromadorea</taxon>
        <taxon>Rhabditida</taxon>
        <taxon>Spirurina</taxon>
        <taxon>Gnathostomatomorpha</taxon>
        <taxon>Gnathostomatoidea</taxon>
        <taxon>Gnathostomatidae</taxon>
        <taxon>Gnathostoma</taxon>
    </lineage>
</organism>
<comment type="subcellular location">
    <subcellularLocation>
        <location evidence="1">Secreted</location>
    </subcellularLocation>
</comment>
<dbReference type="InterPro" id="IPR001534">
    <property type="entry name" value="Transthyretin-like"/>
</dbReference>
<dbReference type="EMBL" id="JBGFUD010001714">
    <property type="protein sequence ID" value="MFH4976665.1"/>
    <property type="molecule type" value="Genomic_DNA"/>
</dbReference>
<dbReference type="AlphaFoldDB" id="A0ABD6EK72"/>